<evidence type="ECO:0000256" key="9">
    <source>
        <dbReference type="PROSITE-ProRule" id="PRU00266"/>
    </source>
</evidence>
<evidence type="ECO:0000256" key="3">
    <source>
        <dbReference type="ARBA" id="ARBA00022553"/>
    </source>
</evidence>
<proteinExistence type="inferred from homology"/>
<keyword evidence="3" id="KW-0597">Phosphoprotein</keyword>
<name>A0A8J6FCK9_ELECQ</name>
<feature type="domain" description="Protein kinase" evidence="12">
    <location>
        <begin position="107"/>
        <end position="382"/>
    </location>
</feature>
<dbReference type="InterPro" id="IPR017441">
    <property type="entry name" value="Protein_kinase_ATP_BS"/>
</dbReference>
<comment type="caution">
    <text evidence="14">The sequence shown here is derived from an EMBL/GenBank/DDBJ whole genome shotgun (WGS) entry which is preliminary data.</text>
</comment>
<keyword evidence="2 11" id="KW-0723">Serine/threonine-protein kinase</keyword>
<dbReference type="Gene3D" id="3.30.200.20">
    <property type="entry name" value="Phosphorylase Kinase, domain 1"/>
    <property type="match status" value="1"/>
</dbReference>
<dbReference type="Pfam" id="PF00035">
    <property type="entry name" value="dsrm"/>
    <property type="match status" value="1"/>
</dbReference>
<keyword evidence="5 10" id="KW-0547">Nucleotide-binding</keyword>
<dbReference type="OrthoDB" id="341578at2759"/>
<dbReference type="GO" id="GO:0003723">
    <property type="term" value="F:RNA binding"/>
    <property type="evidence" value="ECO:0007669"/>
    <property type="project" value="UniProtKB-UniRule"/>
</dbReference>
<evidence type="ECO:0000259" key="13">
    <source>
        <dbReference type="PROSITE" id="PS50137"/>
    </source>
</evidence>
<dbReference type="PANTHER" id="PTHR11042:SF194">
    <property type="entry name" value="DOUBLE-STRANDED RNA ACTIVATED PROTEIN KINASE"/>
    <property type="match status" value="1"/>
</dbReference>
<evidence type="ECO:0000256" key="1">
    <source>
        <dbReference type="ARBA" id="ARBA00012513"/>
    </source>
</evidence>
<dbReference type="Pfam" id="PF00069">
    <property type="entry name" value="Pkinase"/>
    <property type="match status" value="1"/>
</dbReference>
<evidence type="ECO:0000256" key="6">
    <source>
        <dbReference type="ARBA" id="ARBA00022777"/>
    </source>
</evidence>
<keyword evidence="15" id="KW-1185">Reference proteome</keyword>
<feature type="domain" description="DRBM" evidence="13">
    <location>
        <begin position="1"/>
        <end position="63"/>
    </location>
</feature>
<keyword evidence="9" id="KW-0694">RNA-binding</keyword>
<feature type="binding site" evidence="10">
    <location>
        <position position="137"/>
    </location>
    <ligand>
        <name>ATP</name>
        <dbReference type="ChEBI" id="CHEBI:30616"/>
    </ligand>
</feature>
<reference evidence="14" key="1">
    <citation type="thesis" date="2020" institute="ProQuest LLC" country="789 East Eisenhower Parkway, Ann Arbor, MI, USA">
        <title>Comparative Genomics and Chromosome Evolution.</title>
        <authorList>
            <person name="Mudd A.B."/>
        </authorList>
    </citation>
    <scope>NUCLEOTIDE SEQUENCE</scope>
    <source>
        <strain evidence="14">HN-11 Male</strain>
        <tissue evidence="14">Kidney and liver</tissue>
    </source>
</reference>
<evidence type="ECO:0000259" key="12">
    <source>
        <dbReference type="PROSITE" id="PS50011"/>
    </source>
</evidence>
<dbReference type="InterPro" id="IPR050339">
    <property type="entry name" value="CC_SR_Kinase"/>
</dbReference>
<evidence type="ECO:0000313" key="14">
    <source>
        <dbReference type="EMBL" id="KAG9484154.1"/>
    </source>
</evidence>
<dbReference type="SUPFAM" id="SSF56112">
    <property type="entry name" value="Protein kinase-like (PK-like)"/>
    <property type="match status" value="1"/>
</dbReference>
<evidence type="ECO:0000256" key="10">
    <source>
        <dbReference type="PROSITE-ProRule" id="PRU10141"/>
    </source>
</evidence>
<dbReference type="CDD" id="cd10845">
    <property type="entry name" value="DSRM_RNAse_III_family"/>
    <property type="match status" value="1"/>
</dbReference>
<dbReference type="EC" id="2.7.11.1" evidence="1"/>
<evidence type="ECO:0000256" key="4">
    <source>
        <dbReference type="ARBA" id="ARBA00022679"/>
    </source>
</evidence>
<dbReference type="SUPFAM" id="SSF54768">
    <property type="entry name" value="dsRNA-binding domain-like"/>
    <property type="match status" value="1"/>
</dbReference>
<evidence type="ECO:0000256" key="8">
    <source>
        <dbReference type="ARBA" id="ARBA00037982"/>
    </source>
</evidence>
<dbReference type="EMBL" id="WNTK01000005">
    <property type="protein sequence ID" value="KAG9484154.1"/>
    <property type="molecule type" value="Genomic_DNA"/>
</dbReference>
<dbReference type="Proteomes" id="UP000770717">
    <property type="component" value="Unassembled WGS sequence"/>
</dbReference>
<evidence type="ECO:0000256" key="2">
    <source>
        <dbReference type="ARBA" id="ARBA00022527"/>
    </source>
</evidence>
<dbReference type="GO" id="GO:0005634">
    <property type="term" value="C:nucleus"/>
    <property type="evidence" value="ECO:0007669"/>
    <property type="project" value="TreeGrafter"/>
</dbReference>
<sequence>MEFCVKNRLKLEFKIISESGPPHDRVFTCQVSEGDKLLGKAEGKTKKSAELKAAKIALLVYGIRYQPNYISMLNEFSQRKKQDLNFVEESHLGPAHNPDFSNPMDEFRNPEKLGKGAYGNVVKVQNKIDDQFYAVKKVQVLDKKVLEEVKVLARLEHQNIVRYFNARLGPDIPSDSSESSSNSSEYSRGSGTCLYIQMELCENGSLKEWIKKRNLENRVNKSVGLEIFQQIIEGVRYIHSKKLIHRDLKPANILFTKEMIVKIGDFGLVTRMTGEEAKKALERTRGTGTPSYMAPEQKHNQYENEVDIYPLGLILFELLCIFRSEHERGNHWINVRQGEFPSGFEEQYPLEKRAIRQMLSHDPKKRPSAEELSRSFQTMKTLDSQTY</sequence>
<gene>
    <name evidence="14" type="ORF">GDO78_009846</name>
</gene>
<dbReference type="Gene3D" id="3.30.160.20">
    <property type="match status" value="1"/>
</dbReference>
<dbReference type="PANTHER" id="PTHR11042">
    <property type="entry name" value="EUKARYOTIC TRANSLATION INITIATION FACTOR 2-ALPHA KINASE EIF2-ALPHA KINASE -RELATED"/>
    <property type="match status" value="1"/>
</dbReference>
<dbReference type="InterPro" id="IPR008271">
    <property type="entry name" value="Ser/Thr_kinase_AS"/>
</dbReference>
<keyword evidence="4" id="KW-0808">Transferase</keyword>
<comment type="similarity">
    <text evidence="8">Belongs to the protein kinase superfamily. Ser/Thr protein kinase family. GCN2 subfamily.</text>
</comment>
<evidence type="ECO:0000256" key="11">
    <source>
        <dbReference type="RuleBase" id="RU000304"/>
    </source>
</evidence>
<dbReference type="FunFam" id="1.10.510.10:FF:000251">
    <property type="entry name" value="eukaryotic translation initiation factor 2-alpha kinase 3"/>
    <property type="match status" value="1"/>
</dbReference>
<dbReference type="PROSITE" id="PS50137">
    <property type="entry name" value="DS_RBD"/>
    <property type="match status" value="1"/>
</dbReference>
<evidence type="ECO:0000256" key="5">
    <source>
        <dbReference type="ARBA" id="ARBA00022741"/>
    </source>
</evidence>
<dbReference type="PROSITE" id="PS00108">
    <property type="entry name" value="PROTEIN_KINASE_ST"/>
    <property type="match status" value="1"/>
</dbReference>
<dbReference type="GO" id="GO:0005737">
    <property type="term" value="C:cytoplasm"/>
    <property type="evidence" value="ECO:0007669"/>
    <property type="project" value="TreeGrafter"/>
</dbReference>
<dbReference type="PROSITE" id="PS50011">
    <property type="entry name" value="PROTEIN_KINASE_DOM"/>
    <property type="match status" value="1"/>
</dbReference>
<accession>A0A8J6FCK9</accession>
<dbReference type="PROSITE" id="PS00107">
    <property type="entry name" value="PROTEIN_KINASE_ATP"/>
    <property type="match status" value="1"/>
</dbReference>
<protein>
    <recommendedName>
        <fullName evidence="1">non-specific serine/threonine protein kinase</fullName>
        <ecNumber evidence="1">2.7.11.1</ecNumber>
    </recommendedName>
</protein>
<dbReference type="Gene3D" id="1.10.510.10">
    <property type="entry name" value="Transferase(Phosphotransferase) domain 1"/>
    <property type="match status" value="1"/>
</dbReference>
<keyword evidence="6" id="KW-0418">Kinase</keyword>
<dbReference type="GO" id="GO:0005524">
    <property type="term" value="F:ATP binding"/>
    <property type="evidence" value="ECO:0007669"/>
    <property type="project" value="UniProtKB-UniRule"/>
</dbReference>
<evidence type="ECO:0000256" key="7">
    <source>
        <dbReference type="ARBA" id="ARBA00022840"/>
    </source>
</evidence>
<keyword evidence="7 10" id="KW-0067">ATP-binding</keyword>
<dbReference type="AlphaFoldDB" id="A0A8J6FCK9"/>
<dbReference type="InterPro" id="IPR000719">
    <property type="entry name" value="Prot_kinase_dom"/>
</dbReference>
<organism evidence="14 15">
    <name type="scientific">Eleutherodactylus coqui</name>
    <name type="common">Puerto Rican coqui</name>
    <dbReference type="NCBI Taxonomy" id="57060"/>
    <lineage>
        <taxon>Eukaryota</taxon>
        <taxon>Metazoa</taxon>
        <taxon>Chordata</taxon>
        <taxon>Craniata</taxon>
        <taxon>Vertebrata</taxon>
        <taxon>Euteleostomi</taxon>
        <taxon>Amphibia</taxon>
        <taxon>Batrachia</taxon>
        <taxon>Anura</taxon>
        <taxon>Neobatrachia</taxon>
        <taxon>Hyloidea</taxon>
        <taxon>Eleutherodactylidae</taxon>
        <taxon>Eleutherodactylinae</taxon>
        <taxon>Eleutherodactylus</taxon>
        <taxon>Eleutherodactylus</taxon>
    </lineage>
</organism>
<dbReference type="InterPro" id="IPR014720">
    <property type="entry name" value="dsRBD_dom"/>
</dbReference>
<evidence type="ECO:0000313" key="15">
    <source>
        <dbReference type="Proteomes" id="UP000770717"/>
    </source>
</evidence>
<dbReference type="GO" id="GO:0004694">
    <property type="term" value="F:eukaryotic translation initiation factor 2alpha kinase activity"/>
    <property type="evidence" value="ECO:0007669"/>
    <property type="project" value="TreeGrafter"/>
</dbReference>
<dbReference type="SMART" id="SM00220">
    <property type="entry name" value="S_TKc"/>
    <property type="match status" value="1"/>
</dbReference>
<dbReference type="InterPro" id="IPR011009">
    <property type="entry name" value="Kinase-like_dom_sf"/>
</dbReference>
<dbReference type="SMART" id="SM00358">
    <property type="entry name" value="DSRM"/>
    <property type="match status" value="1"/>
</dbReference>